<dbReference type="EMBL" id="MN832449">
    <property type="protein sequence ID" value="QKK82951.1"/>
    <property type="molecule type" value="Genomic_DNA"/>
</dbReference>
<feature type="region of interest" description="Disordered" evidence="1">
    <location>
        <begin position="178"/>
        <end position="213"/>
    </location>
</feature>
<feature type="region of interest" description="Disordered" evidence="1">
    <location>
        <begin position="78"/>
        <end position="109"/>
    </location>
</feature>
<proteinExistence type="predicted"/>
<sequence length="550" mass="61099">MLFGEGQYEGIPEEVIEILVDSGVARSEWEAIGRQIQMANNYRNYQTAGYKLHNALRGLGIAWTTATAIMGAWNHEQKNRHEGLGKRKPENQIRADSKHQARDNNIKKPGEVKMIEQDKTLRNWNEEAKKHTNTLENTSVKGTLTSKSAEYDTHGVDPDYQLLYNATGGRNDMVRRDEDEEMKGDDPMPEASLAARAGTSSSGSSQVSKETPISSYPSISYGLPETHTCILPHTTWLTAVGLSKSAGLPLKIRMNSPYDMINVDIGTYGTTDGTRKNNPEFLAGLINPDNRTQNAQKFPETTWENAQVTPVGPYAGERPQWRDYYAKIYDYYTVLGCEYEIIMYNPLQMRHVKPWTLPTTTSTSAPAVTYLVDNGAYCTDCVAAIEYDTYSATATTTGNVMPVASYADTRAFKNIRWEVIKGGQKAVIRGHYKPGDAKRNIVNDGDVKTWTATGSAPPTLTEILNVSFFQDPFFNAQNAETFSSALVPTSTGGIITGTIMMEINLKYIVQFKDLKLQARYPNGATASAQDISQVISNSRTTGDVLQRWQQ</sequence>
<evidence type="ECO:0000313" key="2">
    <source>
        <dbReference type="EMBL" id="QKK82951.1"/>
    </source>
</evidence>
<evidence type="ECO:0000256" key="1">
    <source>
        <dbReference type="SAM" id="MobiDB-lite"/>
    </source>
</evidence>
<feature type="compositionally biased region" description="Low complexity" evidence="1">
    <location>
        <begin position="191"/>
        <end position="208"/>
    </location>
</feature>
<accession>A0A6M9BMI1</accession>
<reference evidence="2" key="1">
    <citation type="submission" date="2019-12" db="EMBL/GenBank/DDBJ databases">
        <title>Viral genomes from plants on the riverside of the ancient canal in Zhenjiang city, China.</title>
        <authorList>
            <person name="Lu X."/>
            <person name="Yang X.S."/>
            <person name="Zhang W."/>
        </authorList>
    </citation>
    <scope>NUCLEOTIDE SEQUENCE</scope>
    <source>
        <strain evidence="2">Pt111-phy-9-plant 111-Phytophthora_parasitica_virus</strain>
    </source>
</reference>
<protein>
    <submittedName>
        <fullName evidence="2">Uncharacterized protein</fullName>
    </submittedName>
</protein>
<name>A0A6M9BMI1_9VIRU</name>
<organism evidence="2">
    <name type="scientific">Trichosanthes kirilowii parvo-like virus</name>
    <dbReference type="NCBI Taxonomy" id="2739862"/>
    <lineage>
        <taxon>Viruses</taxon>
        <taxon>Monodnaviria</taxon>
        <taxon>Shotokuvirae</taxon>
        <taxon>Cossaviricota</taxon>
        <taxon>Quintoviricetes</taxon>
        <taxon>Piccovirales</taxon>
        <taxon>Parvoviridae</taxon>
    </lineage>
</organism>